<dbReference type="PANTHER" id="PTHR43179:SF7">
    <property type="entry name" value="RHAMNOSYLTRANSFERASE WBBL"/>
    <property type="match status" value="1"/>
</dbReference>
<gene>
    <name evidence="2" type="ORF">SAMIE_1008780</name>
</gene>
<dbReference type="CDD" id="cd04184">
    <property type="entry name" value="GT2_RfbC_Mx_like"/>
    <property type="match status" value="1"/>
</dbReference>
<accession>A0A494W451</accession>
<dbReference type="Pfam" id="PF00535">
    <property type="entry name" value="Glycos_transf_2"/>
    <property type="match status" value="2"/>
</dbReference>
<evidence type="ECO:0000313" key="2">
    <source>
        <dbReference type="EMBL" id="BBD97377.1"/>
    </source>
</evidence>
<keyword evidence="3" id="KW-1185">Reference proteome</keyword>
<dbReference type="EMBL" id="AP018664">
    <property type="protein sequence ID" value="BBD97377.1"/>
    <property type="molecule type" value="Genomic_DNA"/>
</dbReference>
<dbReference type="PANTHER" id="PTHR43179">
    <property type="entry name" value="RHAMNOSYLTRANSFERASE WBBL"/>
    <property type="match status" value="1"/>
</dbReference>
<name>A0A494W451_9SPHN</name>
<dbReference type="InterPro" id="IPR029044">
    <property type="entry name" value="Nucleotide-diphossugar_trans"/>
</dbReference>
<protein>
    <submittedName>
        <fullName evidence="2">Glycosyl transferase family 2</fullName>
    </submittedName>
</protein>
<dbReference type="SUPFAM" id="SSF53448">
    <property type="entry name" value="Nucleotide-diphospho-sugar transferases"/>
    <property type="match status" value="2"/>
</dbReference>
<dbReference type="AlphaFoldDB" id="A0A494W451"/>
<feature type="domain" description="Glycosyltransferase 2-like" evidence="1">
    <location>
        <begin position="488"/>
        <end position="647"/>
    </location>
</feature>
<dbReference type="Gene3D" id="3.90.550.10">
    <property type="entry name" value="Spore Coat Polysaccharide Biosynthesis Protein SpsA, Chain A"/>
    <property type="match status" value="2"/>
</dbReference>
<dbReference type="InterPro" id="IPR001173">
    <property type="entry name" value="Glyco_trans_2-like"/>
</dbReference>
<dbReference type="GO" id="GO:0016740">
    <property type="term" value="F:transferase activity"/>
    <property type="evidence" value="ECO:0007669"/>
    <property type="project" value="UniProtKB-KW"/>
</dbReference>
<evidence type="ECO:0000313" key="3">
    <source>
        <dbReference type="Proteomes" id="UP000279959"/>
    </source>
</evidence>
<organism evidence="2 3">
    <name type="scientific">Sphingobium amiense</name>
    <dbReference type="NCBI Taxonomy" id="135719"/>
    <lineage>
        <taxon>Bacteria</taxon>
        <taxon>Pseudomonadati</taxon>
        <taxon>Pseudomonadota</taxon>
        <taxon>Alphaproteobacteria</taxon>
        <taxon>Sphingomonadales</taxon>
        <taxon>Sphingomonadaceae</taxon>
        <taxon>Sphingobium</taxon>
    </lineage>
</organism>
<sequence>MGLAAAATEEDVANCYRLILGRKHEADAVIEEKLGLDRATLIRAFFSSEEFRSDISAFIEGRLHASLFSGPVTGDLRRWAAALLLPREHDEDALAEIQDLAPLLAFCLGYPILANLLDESLGEGQAAVLAPLAAKIAKPRLKASTCREDLQNCYLLFLQRAPESEDVIKARPDTPLAESICDFLVSPEFAAKVAYAAMDGRFVKAQMPPAVPAWATEKLLIENASSLDISAMIAAALTQPAIAHALSGRKLSWSVPEVVRRLRLATGESDAKNLASLHDRLEQIGLNLEILTSNDMQLGSEGHMIEFTGNDPWVSLTPVGPAIEDDLLALRFRASIDGHATTGQLYLDYGEGFAEGNSIPLSPDLNGFHRATIAAPRRLVAIRWDPAATTGTASISLMEAMPLTTETYFTEEFGGIDQAGGASLLLRFAMEASRRPETPAAMALTRILSPITDASYNHWISRNEPQGAPGREELKKRYEALADRPLISIIVPTYNPSATALGEMITSVREQVYENWELCIADDASTHPHVRRIIDEAAIEDRRIKVVHRSTNGHICRASNSALELATGSWIAMLDHDDTLAPQALLAVAEYLAAHPSAGLIYSDEDKLDERGQRFDPYFKPDYSPELLLAQNYVNHLTVMRADLVREVGGWRTGFEGSQDHDLILRIIEKLQPKQVVHIPQILYHWRALTGSTALDNEEKDYVLRTGEAAVREHLTRTGQAGKVEVLKGVHHYRVRYALPEEAPLVSLIIPTRDKADVLKIAVDSILKNSTYDNYEIIIVDNGSSEKSTFEYFSSLASYENVKVVPYPHPFNYSKINNFAVEHACGSVIALVNNDIEVITPDWIEEMTSWALKKDIGCVGAKLYYPDMSIQHAGVIVGLGGCAGHSHKYFPHDAAGYFNRLQVHQNLSAVTAACLFVRREVFEEVGGLEERLTVAFNDVDFCLRVREAGYRNLFTPFAKLFHHESISRGAEDTPEKMARAAAEVKFMRDRWKEKLTIDPYYSPHLPYDREDFGINLAGLRY</sequence>
<evidence type="ECO:0000259" key="1">
    <source>
        <dbReference type="Pfam" id="PF00535"/>
    </source>
</evidence>
<keyword evidence="2" id="KW-0808">Transferase</keyword>
<proteinExistence type="predicted"/>
<dbReference type="Proteomes" id="UP000279959">
    <property type="component" value="Chromosome"/>
</dbReference>
<dbReference type="CDD" id="cd04186">
    <property type="entry name" value="GT_2_like_c"/>
    <property type="match status" value="1"/>
</dbReference>
<reference evidence="2 3" key="1">
    <citation type="submission" date="2018-05" db="EMBL/GenBank/DDBJ databases">
        <title>Complete Genome Sequence of the Nonylphenol-Degrading Bacterium Sphingobium amiense DSM 16289T.</title>
        <authorList>
            <person name="Ootsuka M."/>
            <person name="Nishizawa T."/>
            <person name="Ohta H."/>
        </authorList>
    </citation>
    <scope>NUCLEOTIDE SEQUENCE [LARGE SCALE GENOMIC DNA]</scope>
    <source>
        <strain evidence="2 3">DSM 16289</strain>
    </source>
</reference>
<feature type="domain" description="Glycosyltransferase 2-like" evidence="1">
    <location>
        <begin position="747"/>
        <end position="925"/>
    </location>
</feature>
<dbReference type="KEGG" id="sami:SAMIE_1008780"/>